<dbReference type="Pfam" id="PF13442">
    <property type="entry name" value="Cytochrome_CBB3"/>
    <property type="match status" value="1"/>
</dbReference>
<dbReference type="SUPFAM" id="SSF46626">
    <property type="entry name" value="Cytochrome c"/>
    <property type="match status" value="1"/>
</dbReference>
<evidence type="ECO:0000259" key="7">
    <source>
        <dbReference type="PROSITE" id="PS51007"/>
    </source>
</evidence>
<protein>
    <submittedName>
        <fullName evidence="8">Cytochrome c</fullName>
    </submittedName>
</protein>
<dbReference type="GO" id="GO:0046872">
    <property type="term" value="F:metal ion binding"/>
    <property type="evidence" value="ECO:0007669"/>
    <property type="project" value="UniProtKB-KW"/>
</dbReference>
<evidence type="ECO:0000256" key="2">
    <source>
        <dbReference type="ARBA" id="ARBA00022723"/>
    </source>
</evidence>
<dbReference type="InterPro" id="IPR009056">
    <property type="entry name" value="Cyt_c-like_dom"/>
</dbReference>
<evidence type="ECO:0000313" key="8">
    <source>
        <dbReference type="EMBL" id="TWT99864.1"/>
    </source>
</evidence>
<dbReference type="RefSeq" id="WP_146443230.1">
    <property type="nucleotide sequence ID" value="NZ_SJPR01000001.1"/>
</dbReference>
<dbReference type="PANTHER" id="PTHR40394:SF2">
    <property type="entry name" value="QUINOL:CYTOCHROME C OXIDOREDUCTASE MEMBRANE PROTEIN"/>
    <property type="match status" value="1"/>
</dbReference>
<keyword evidence="6" id="KW-0472">Membrane</keyword>
<keyword evidence="6" id="KW-0812">Transmembrane</keyword>
<dbReference type="GO" id="GO:0020037">
    <property type="term" value="F:heme binding"/>
    <property type="evidence" value="ECO:0007669"/>
    <property type="project" value="InterPro"/>
</dbReference>
<sequence length="473" mass="50874">MTDTATTDVTPQPKRLGLLAQFAGPDELIAAAEKVTDAGYQKVEAYSPFAVIGIDEALKAKKTQLPWLVFCMGLTGCLVGITMQCYMNGVEGSWWLSGYDYLISGKPSFSIPAFIPVTFELTILLSAFGAFFGMLAFNQLPKLFNPLLRSDRFAEVTTDGFFLLVDAKDGKYAEAETEAFLTSVGATAVETVDEVVTGYALPAGIHLVGASVATAALLVPLYLWMTSSTTTSLPRITLFKDMENQAKYKAQRPSTLFADGRAARPPIDGTVARGSGKDDVELYYGVKPESNLVGAFGGGDLQFASFNGDGPVKATLVAEGDEADSAAEPAEAAADAAPAEMEEKDWVTEFPKSLKISSQLMDRGQQRFNIHCAACHGLTGAGDGLVTQRALGLQQGTWVQPTSLHAEAVVTQPVGRIFNTITNGIRKMPGYKEHITPEDRWAIVLYLQALQRSQNASADDLPADKRRELSTLK</sequence>
<feature type="transmembrane region" description="Helical" evidence="6">
    <location>
        <begin position="67"/>
        <end position="89"/>
    </location>
</feature>
<dbReference type="InterPro" id="IPR036909">
    <property type="entry name" value="Cyt_c-like_dom_sf"/>
</dbReference>
<evidence type="ECO:0000256" key="5">
    <source>
        <dbReference type="SAM" id="MobiDB-lite"/>
    </source>
</evidence>
<dbReference type="EMBL" id="SJPR01000001">
    <property type="protein sequence ID" value="TWT99864.1"/>
    <property type="molecule type" value="Genomic_DNA"/>
</dbReference>
<keyword evidence="9" id="KW-1185">Reference proteome</keyword>
<dbReference type="Pfam" id="PF11821">
    <property type="entry name" value="ActD"/>
    <property type="match status" value="1"/>
</dbReference>
<dbReference type="OrthoDB" id="9773456at2"/>
<gene>
    <name evidence="8" type="ORF">Pla108_08070</name>
</gene>
<accession>A0A5C6AIM4</accession>
<dbReference type="InterPro" id="IPR021776">
    <property type="entry name" value="ActD"/>
</dbReference>
<keyword evidence="3 4" id="KW-0408">Iron</keyword>
<name>A0A5C6AIM4_9BACT</name>
<dbReference type="Proteomes" id="UP000317421">
    <property type="component" value="Unassembled WGS sequence"/>
</dbReference>
<dbReference type="AlphaFoldDB" id="A0A5C6AIM4"/>
<evidence type="ECO:0000256" key="1">
    <source>
        <dbReference type="ARBA" id="ARBA00022617"/>
    </source>
</evidence>
<dbReference type="Gene3D" id="1.10.760.10">
    <property type="entry name" value="Cytochrome c-like domain"/>
    <property type="match status" value="1"/>
</dbReference>
<feature type="transmembrane region" description="Helical" evidence="6">
    <location>
        <begin position="109"/>
        <end position="137"/>
    </location>
</feature>
<evidence type="ECO:0000256" key="6">
    <source>
        <dbReference type="SAM" id="Phobius"/>
    </source>
</evidence>
<reference evidence="8 9" key="1">
    <citation type="submission" date="2019-02" db="EMBL/GenBank/DDBJ databases">
        <title>Deep-cultivation of Planctomycetes and their phenomic and genomic characterization uncovers novel biology.</title>
        <authorList>
            <person name="Wiegand S."/>
            <person name="Jogler M."/>
            <person name="Boedeker C."/>
            <person name="Pinto D."/>
            <person name="Vollmers J."/>
            <person name="Rivas-Marin E."/>
            <person name="Kohn T."/>
            <person name="Peeters S.H."/>
            <person name="Heuer A."/>
            <person name="Rast P."/>
            <person name="Oberbeckmann S."/>
            <person name="Bunk B."/>
            <person name="Jeske O."/>
            <person name="Meyerdierks A."/>
            <person name="Storesund J.E."/>
            <person name="Kallscheuer N."/>
            <person name="Luecker S."/>
            <person name="Lage O.M."/>
            <person name="Pohl T."/>
            <person name="Merkel B.J."/>
            <person name="Hornburger P."/>
            <person name="Mueller R.-W."/>
            <person name="Bruemmer F."/>
            <person name="Labrenz M."/>
            <person name="Spormann A.M."/>
            <person name="Op Den Camp H."/>
            <person name="Overmann J."/>
            <person name="Amann R."/>
            <person name="Jetten M.S.M."/>
            <person name="Mascher T."/>
            <person name="Medema M.H."/>
            <person name="Devos D.P."/>
            <person name="Kaster A.-K."/>
            <person name="Ovreas L."/>
            <person name="Rohde M."/>
            <person name="Galperin M.Y."/>
            <person name="Jogler C."/>
        </authorList>
    </citation>
    <scope>NUCLEOTIDE SEQUENCE [LARGE SCALE GENOMIC DNA]</scope>
    <source>
        <strain evidence="8 9">Pla108</strain>
    </source>
</reference>
<dbReference type="PANTHER" id="PTHR40394">
    <property type="entry name" value="LIPOPROTEIN-RELATED"/>
    <property type="match status" value="1"/>
</dbReference>
<dbReference type="GO" id="GO:0009055">
    <property type="term" value="F:electron transfer activity"/>
    <property type="evidence" value="ECO:0007669"/>
    <property type="project" value="InterPro"/>
</dbReference>
<evidence type="ECO:0000256" key="4">
    <source>
        <dbReference type="PROSITE-ProRule" id="PRU00433"/>
    </source>
</evidence>
<evidence type="ECO:0000256" key="3">
    <source>
        <dbReference type="ARBA" id="ARBA00023004"/>
    </source>
</evidence>
<evidence type="ECO:0000313" key="9">
    <source>
        <dbReference type="Proteomes" id="UP000317421"/>
    </source>
</evidence>
<comment type="caution">
    <text evidence="8">The sequence shown here is derived from an EMBL/GenBank/DDBJ whole genome shotgun (WGS) entry which is preliminary data.</text>
</comment>
<feature type="domain" description="Cytochrome c" evidence="7">
    <location>
        <begin position="359"/>
        <end position="451"/>
    </location>
</feature>
<proteinExistence type="predicted"/>
<keyword evidence="6" id="KW-1133">Transmembrane helix</keyword>
<keyword evidence="1 4" id="KW-0349">Heme</keyword>
<keyword evidence="2 4" id="KW-0479">Metal-binding</keyword>
<dbReference type="PROSITE" id="PS51007">
    <property type="entry name" value="CYTC"/>
    <property type="match status" value="1"/>
</dbReference>
<feature type="compositionally biased region" description="Low complexity" evidence="5">
    <location>
        <begin position="326"/>
        <end position="339"/>
    </location>
</feature>
<feature type="region of interest" description="Disordered" evidence="5">
    <location>
        <begin position="321"/>
        <end position="343"/>
    </location>
</feature>
<feature type="transmembrane region" description="Helical" evidence="6">
    <location>
        <begin position="207"/>
        <end position="225"/>
    </location>
</feature>
<organism evidence="8 9">
    <name type="scientific">Botrimarina colliarenosi</name>
    <dbReference type="NCBI Taxonomy" id="2528001"/>
    <lineage>
        <taxon>Bacteria</taxon>
        <taxon>Pseudomonadati</taxon>
        <taxon>Planctomycetota</taxon>
        <taxon>Planctomycetia</taxon>
        <taxon>Pirellulales</taxon>
        <taxon>Lacipirellulaceae</taxon>
        <taxon>Botrimarina</taxon>
    </lineage>
</organism>